<keyword evidence="8" id="KW-1133">Transmembrane helix</keyword>
<feature type="region of interest" description="Disordered" evidence="7">
    <location>
        <begin position="179"/>
        <end position="201"/>
    </location>
</feature>
<dbReference type="Gene3D" id="1.10.760.10">
    <property type="entry name" value="Cytochrome c-like domain"/>
    <property type="match status" value="1"/>
</dbReference>
<dbReference type="AlphaFoldDB" id="A0A5C5XD63"/>
<evidence type="ECO:0000256" key="4">
    <source>
        <dbReference type="ARBA" id="ARBA00022982"/>
    </source>
</evidence>
<dbReference type="OrthoDB" id="7933886at2"/>
<feature type="domain" description="Cytochrome c" evidence="9">
    <location>
        <begin position="97"/>
        <end position="176"/>
    </location>
</feature>
<dbReference type="InterPro" id="IPR050597">
    <property type="entry name" value="Cytochrome_c_Oxidase_Subunit"/>
</dbReference>
<evidence type="ECO:0000259" key="9">
    <source>
        <dbReference type="PROSITE" id="PS51007"/>
    </source>
</evidence>
<keyword evidence="2 6" id="KW-0349">Heme</keyword>
<keyword evidence="4" id="KW-0249">Electron transport</keyword>
<dbReference type="PRINTS" id="PR00605">
    <property type="entry name" value="CYTCHROMECIC"/>
</dbReference>
<dbReference type="EMBL" id="SJPG01000001">
    <property type="protein sequence ID" value="TWT60055.1"/>
    <property type="molecule type" value="Genomic_DNA"/>
</dbReference>
<dbReference type="InterPro" id="IPR032858">
    <property type="entry name" value="CcoP_N"/>
</dbReference>
<organism evidence="10 11">
    <name type="scientific">Rubinisphaera italica</name>
    <dbReference type="NCBI Taxonomy" id="2527969"/>
    <lineage>
        <taxon>Bacteria</taxon>
        <taxon>Pseudomonadati</taxon>
        <taxon>Planctomycetota</taxon>
        <taxon>Planctomycetia</taxon>
        <taxon>Planctomycetales</taxon>
        <taxon>Planctomycetaceae</taxon>
        <taxon>Rubinisphaera</taxon>
    </lineage>
</organism>
<evidence type="ECO:0000256" key="2">
    <source>
        <dbReference type="ARBA" id="ARBA00022617"/>
    </source>
</evidence>
<dbReference type="Pfam" id="PF13442">
    <property type="entry name" value="Cytochrome_CBB3"/>
    <property type="match status" value="1"/>
</dbReference>
<feature type="transmembrane region" description="Helical" evidence="8">
    <location>
        <begin position="32"/>
        <end position="51"/>
    </location>
</feature>
<evidence type="ECO:0000256" key="1">
    <source>
        <dbReference type="ARBA" id="ARBA00022448"/>
    </source>
</evidence>
<dbReference type="GO" id="GO:0005506">
    <property type="term" value="F:iron ion binding"/>
    <property type="evidence" value="ECO:0007669"/>
    <property type="project" value="InterPro"/>
</dbReference>
<keyword evidence="1" id="KW-0813">Transport</keyword>
<accession>A0A5C5XD63</accession>
<feature type="compositionally biased region" description="Pro residues" evidence="7">
    <location>
        <begin position="192"/>
        <end position="201"/>
    </location>
</feature>
<dbReference type="PANTHER" id="PTHR33751:SF1">
    <property type="entry name" value="CBB3-TYPE CYTOCHROME C OXIDASE SUBUNIT FIXP"/>
    <property type="match status" value="1"/>
</dbReference>
<dbReference type="Gene3D" id="6.10.280.130">
    <property type="match status" value="1"/>
</dbReference>
<dbReference type="PANTHER" id="PTHR33751">
    <property type="entry name" value="CBB3-TYPE CYTOCHROME C OXIDASE SUBUNIT FIXP"/>
    <property type="match status" value="1"/>
</dbReference>
<dbReference type="SUPFAM" id="SSF46626">
    <property type="entry name" value="Cytochrome c"/>
    <property type="match status" value="1"/>
</dbReference>
<keyword evidence="8" id="KW-0812">Transmembrane</keyword>
<evidence type="ECO:0000256" key="8">
    <source>
        <dbReference type="SAM" id="Phobius"/>
    </source>
</evidence>
<keyword evidence="11" id="KW-1185">Reference proteome</keyword>
<keyword evidence="5 6" id="KW-0408">Iron</keyword>
<evidence type="ECO:0000256" key="6">
    <source>
        <dbReference type="PROSITE-ProRule" id="PRU00433"/>
    </source>
</evidence>
<comment type="caution">
    <text evidence="10">The sequence shown here is derived from an EMBL/GenBank/DDBJ whole genome shotgun (WGS) entry which is preliminary data.</text>
</comment>
<dbReference type="InterPro" id="IPR008168">
    <property type="entry name" value="Cyt_C_IC"/>
</dbReference>
<name>A0A5C5XD63_9PLAN</name>
<dbReference type="Proteomes" id="UP000316095">
    <property type="component" value="Unassembled WGS sequence"/>
</dbReference>
<dbReference type="GO" id="GO:0009055">
    <property type="term" value="F:electron transfer activity"/>
    <property type="evidence" value="ECO:0007669"/>
    <property type="project" value="InterPro"/>
</dbReference>
<dbReference type="PROSITE" id="PS51007">
    <property type="entry name" value="CYTC"/>
    <property type="match status" value="1"/>
</dbReference>
<dbReference type="RefSeq" id="WP_146502218.1">
    <property type="nucleotide sequence ID" value="NZ_SJPG01000001.1"/>
</dbReference>
<dbReference type="InterPro" id="IPR009056">
    <property type="entry name" value="Cyt_c-like_dom"/>
</dbReference>
<reference evidence="10 11" key="1">
    <citation type="submission" date="2019-02" db="EMBL/GenBank/DDBJ databases">
        <title>Deep-cultivation of Planctomycetes and their phenomic and genomic characterization uncovers novel biology.</title>
        <authorList>
            <person name="Wiegand S."/>
            <person name="Jogler M."/>
            <person name="Boedeker C."/>
            <person name="Pinto D."/>
            <person name="Vollmers J."/>
            <person name="Rivas-Marin E."/>
            <person name="Kohn T."/>
            <person name="Peeters S.H."/>
            <person name="Heuer A."/>
            <person name="Rast P."/>
            <person name="Oberbeckmann S."/>
            <person name="Bunk B."/>
            <person name="Jeske O."/>
            <person name="Meyerdierks A."/>
            <person name="Storesund J.E."/>
            <person name="Kallscheuer N."/>
            <person name="Luecker S."/>
            <person name="Lage O.M."/>
            <person name="Pohl T."/>
            <person name="Merkel B.J."/>
            <person name="Hornburger P."/>
            <person name="Mueller R.-W."/>
            <person name="Bruemmer F."/>
            <person name="Labrenz M."/>
            <person name="Spormann A.M."/>
            <person name="Op Den Camp H."/>
            <person name="Overmann J."/>
            <person name="Amann R."/>
            <person name="Jetten M.S.M."/>
            <person name="Mascher T."/>
            <person name="Medema M.H."/>
            <person name="Devos D.P."/>
            <person name="Kaster A.-K."/>
            <person name="Ovreas L."/>
            <person name="Rohde M."/>
            <person name="Galperin M.Y."/>
            <person name="Jogler C."/>
        </authorList>
    </citation>
    <scope>NUCLEOTIDE SEQUENCE [LARGE SCALE GENOMIC DNA]</scope>
    <source>
        <strain evidence="10 11">Pan54</strain>
    </source>
</reference>
<proteinExistence type="predicted"/>
<dbReference type="InterPro" id="IPR038414">
    <property type="entry name" value="CcoP_N_sf"/>
</dbReference>
<dbReference type="GO" id="GO:0020037">
    <property type="term" value="F:heme binding"/>
    <property type="evidence" value="ECO:0007669"/>
    <property type="project" value="InterPro"/>
</dbReference>
<keyword evidence="8" id="KW-0472">Membrane</keyword>
<keyword evidence="3 6" id="KW-0479">Metal-binding</keyword>
<evidence type="ECO:0000313" key="10">
    <source>
        <dbReference type="EMBL" id="TWT60055.1"/>
    </source>
</evidence>
<gene>
    <name evidence="10" type="primary">ccoP2</name>
    <name evidence="10" type="ORF">Pan54_07670</name>
</gene>
<sequence length="201" mass="22441">MSDNLLTPDADNELTGHNYDGIQEYDNPLPGWWKMIFIGSIFYGVLYMIYYHNGQVDRSMLVEYQQAVAANLRLQFSEIGELNPDRQTLLTYMDDPKWSAVGESVFKTHCISCHGSNGEGKIGPNLTDDKWKNVKTIEDIAKVVSEGAGNNAMPAWKTRLHPNELVLVSSYVASLRGTNPAAAKSPIQGEKPIPPWDEPQN</sequence>
<dbReference type="InterPro" id="IPR036909">
    <property type="entry name" value="Cyt_c-like_dom_sf"/>
</dbReference>
<dbReference type="Pfam" id="PF14715">
    <property type="entry name" value="FixP_N"/>
    <property type="match status" value="1"/>
</dbReference>
<evidence type="ECO:0000256" key="3">
    <source>
        <dbReference type="ARBA" id="ARBA00022723"/>
    </source>
</evidence>
<protein>
    <submittedName>
        <fullName evidence="10">Cbb3-type cytochrome c oxidase subunit CcoP2</fullName>
    </submittedName>
</protein>
<evidence type="ECO:0000256" key="7">
    <source>
        <dbReference type="SAM" id="MobiDB-lite"/>
    </source>
</evidence>
<evidence type="ECO:0000313" key="11">
    <source>
        <dbReference type="Proteomes" id="UP000316095"/>
    </source>
</evidence>
<evidence type="ECO:0000256" key="5">
    <source>
        <dbReference type="ARBA" id="ARBA00023004"/>
    </source>
</evidence>